<dbReference type="EMBL" id="MW366843">
    <property type="protein sequence ID" value="QQO90320.1"/>
    <property type="molecule type" value="Genomic_DNA"/>
</dbReference>
<organism evidence="1 2">
    <name type="scientific">Erwinia phage pEa_SNUABM_5</name>
    <dbReference type="NCBI Taxonomy" id="2797313"/>
    <lineage>
        <taxon>Viruses</taxon>
        <taxon>Duplodnaviria</taxon>
        <taxon>Heunggongvirae</taxon>
        <taxon>Uroviricota</taxon>
        <taxon>Caudoviricetes</taxon>
        <taxon>Rivsvirus</taxon>
        <taxon>Rivsvirus SNUABM5</taxon>
    </lineage>
</organism>
<keyword evidence="2" id="KW-1185">Reference proteome</keyword>
<proteinExistence type="predicted"/>
<protein>
    <submittedName>
        <fullName evidence="1">Uncharacterized protein</fullName>
    </submittedName>
</protein>
<evidence type="ECO:0000313" key="2">
    <source>
        <dbReference type="Proteomes" id="UP000596123"/>
    </source>
</evidence>
<name>A0A7T8EPJ5_9CAUD</name>
<dbReference type="Proteomes" id="UP000596123">
    <property type="component" value="Segment"/>
</dbReference>
<evidence type="ECO:0000313" key="1">
    <source>
        <dbReference type="EMBL" id="QQO90320.1"/>
    </source>
</evidence>
<reference evidence="1 2" key="1">
    <citation type="submission" date="2020-12" db="EMBL/GenBank/DDBJ databases">
        <title>Complete genome sequence of Erwinia phage pEa_SNUABM_5.</title>
        <authorList>
            <person name="Kim S.G."/>
            <person name="Lee S.B."/>
            <person name="Kwon J."/>
            <person name="Park S.C."/>
        </authorList>
    </citation>
    <scope>NUCLEOTIDE SEQUENCE [LARGE SCALE GENOMIC DNA]</scope>
</reference>
<gene>
    <name evidence="1" type="ORF">pEaSNUABM5_00178</name>
</gene>
<accession>A0A7T8EPJ5</accession>
<sequence length="94" mass="10387">MKIGAEEVCSFLNMHMVQRPGFMIAALRTCWQLDPGDVPDDIEVLNTSSGCPVATLEGLLNGMLSTTGYRIKAVNIENKIQFITEKNDEEMPTP</sequence>